<dbReference type="SMART" id="SM00014">
    <property type="entry name" value="acidPPc"/>
    <property type="match status" value="1"/>
</dbReference>
<proteinExistence type="predicted"/>
<feature type="transmembrane region" description="Helical" evidence="1">
    <location>
        <begin position="280"/>
        <end position="301"/>
    </location>
</feature>
<dbReference type="InterPro" id="IPR036938">
    <property type="entry name" value="PAP2/HPO_sf"/>
</dbReference>
<keyword evidence="1" id="KW-1133">Transmembrane helix</keyword>
<organism evidence="3 4">
    <name type="scientific">Gracilinema caldarium (strain ATCC 51460 / DSM 7334 / H1)</name>
    <name type="common">Treponema caldarium</name>
    <dbReference type="NCBI Taxonomy" id="744872"/>
    <lineage>
        <taxon>Bacteria</taxon>
        <taxon>Pseudomonadati</taxon>
        <taxon>Spirochaetota</taxon>
        <taxon>Spirochaetia</taxon>
        <taxon>Spirochaetales</taxon>
        <taxon>Breznakiellaceae</taxon>
        <taxon>Gracilinema</taxon>
    </lineage>
</organism>
<dbReference type="Gene3D" id="1.20.144.10">
    <property type="entry name" value="Phosphatidic acid phosphatase type 2/haloperoxidase"/>
    <property type="match status" value="1"/>
</dbReference>
<dbReference type="Pfam" id="PF01569">
    <property type="entry name" value="PAP2"/>
    <property type="match status" value="1"/>
</dbReference>
<dbReference type="Proteomes" id="UP000000503">
    <property type="component" value="Chromosome"/>
</dbReference>
<dbReference type="PANTHER" id="PTHR14969">
    <property type="entry name" value="SPHINGOSINE-1-PHOSPHATE PHOSPHOHYDROLASE"/>
    <property type="match status" value="1"/>
</dbReference>
<feature type="domain" description="Phosphatidic acid phosphatase type 2/haloperoxidase" evidence="2">
    <location>
        <begin position="60"/>
        <end position="167"/>
    </location>
</feature>
<protein>
    <submittedName>
        <fullName evidence="3">Phosphoesterase PA-phosphatase related protein</fullName>
    </submittedName>
</protein>
<dbReference type="EMBL" id="CP002868">
    <property type="protein sequence ID" value="AEJ20219.1"/>
    <property type="molecule type" value="Genomic_DNA"/>
</dbReference>
<gene>
    <name evidence="3" type="ordered locus">Spica_2094</name>
</gene>
<dbReference type="HOGENOM" id="CLU_068892_1_1_12"/>
<feature type="transmembrane region" description="Helical" evidence="1">
    <location>
        <begin position="125"/>
        <end position="146"/>
    </location>
</feature>
<feature type="transmembrane region" description="Helical" evidence="1">
    <location>
        <begin position="205"/>
        <end position="226"/>
    </location>
</feature>
<evidence type="ECO:0000259" key="2">
    <source>
        <dbReference type="SMART" id="SM00014"/>
    </source>
</evidence>
<name>F8F0T3_GRAC1</name>
<keyword evidence="1" id="KW-0812">Transmembrane</keyword>
<dbReference type="KEGG" id="scd:Spica_2094"/>
<sequence length="310" mass="34710">MESIYQNMYQWGLDIIRFIQHYESPTLSLMMKIITSLGSELAYLAVLPLIFWCIDERRGLRLGTAVLLSAWLNGTVKNVLKQPRPYQLDPSVGRAVEDSYGIPSGHAQRSLTFWGIIGGWIRQPLGLILAVALPLLISFSRLYLGVHFPTDLFAGWILALSILGTYYLGSESIEKIFNTLNIRFKILTVALIAFIMNGLNPQDTSMGGAFFGITTGYFVMIEYFAFSARHNARGKSPRFRELFLRYLIGMTGAGIIYVSLKQVFPGESSPWYAMGRFIRYGLLGFWTSAGAPWVFLGLKLAGSESTVVNQ</sequence>
<dbReference type="AlphaFoldDB" id="F8F0T3"/>
<dbReference type="SUPFAM" id="SSF48317">
    <property type="entry name" value="Acid phosphatase/Vanadium-dependent haloperoxidase"/>
    <property type="match status" value="1"/>
</dbReference>
<keyword evidence="1" id="KW-0472">Membrane</keyword>
<evidence type="ECO:0000256" key="1">
    <source>
        <dbReference type="SAM" id="Phobius"/>
    </source>
</evidence>
<dbReference type="PANTHER" id="PTHR14969:SF13">
    <property type="entry name" value="AT30094P"/>
    <property type="match status" value="1"/>
</dbReference>
<evidence type="ECO:0000313" key="3">
    <source>
        <dbReference type="EMBL" id="AEJ20219.1"/>
    </source>
</evidence>
<accession>F8F0T3</accession>
<reference evidence="4" key="1">
    <citation type="journal article" date="2013" name="Stand. Genomic Sci.">
        <title>Genome sequence of the thermophilic fresh-water bacterium Spirochaeta caldaria type strain (H1(T)), reclassification of Spirochaeta caldaria, Spirochaeta stenostrepta, and Spirochaeta zuelzerae in the genus Treponema as Treponema caldaria comb. nov., Treponema stenostrepta comb. nov., and Treponema zuelzerae comb. nov., and emendation of the genus Treponema.</title>
        <authorList>
            <person name="Abt B."/>
            <person name="Goker M."/>
            <person name="Scheuner C."/>
            <person name="Han C."/>
            <person name="Lu M."/>
            <person name="Misra M."/>
            <person name="Lapidus A."/>
            <person name="Nolan M."/>
            <person name="Lucas S."/>
            <person name="Hammon N."/>
            <person name="Deshpande S."/>
            <person name="Cheng J.F."/>
            <person name="Tapia R."/>
            <person name="Goodwin L.A."/>
            <person name="Pitluck S."/>
            <person name="Liolios K."/>
            <person name="Pagani I."/>
            <person name="Ivanova N."/>
            <person name="Mavromatis K."/>
            <person name="Mikhailova N."/>
            <person name="Huntemann M."/>
            <person name="Pati A."/>
            <person name="Chen A."/>
            <person name="Palaniappan K."/>
            <person name="Land M."/>
            <person name="Hauser L."/>
            <person name="Jeffries C.D."/>
            <person name="Rohde M."/>
            <person name="Spring S."/>
            <person name="Gronow S."/>
            <person name="Detter J.C."/>
            <person name="Bristow J."/>
            <person name="Eisen J.A."/>
            <person name="Markowitz V."/>
            <person name="Hugenholtz P."/>
            <person name="Kyrpides N.C."/>
            <person name="Woyke T."/>
            <person name="Klenk H.P."/>
        </authorList>
    </citation>
    <scope>NUCLEOTIDE SEQUENCE</scope>
    <source>
        <strain evidence="4">ATCC 51460 / DSM 7334 / H1</strain>
    </source>
</reference>
<dbReference type="OrthoDB" id="9789113at2"/>
<dbReference type="InterPro" id="IPR000326">
    <property type="entry name" value="PAP2/HPO"/>
</dbReference>
<feature type="transmembrane region" description="Helical" evidence="1">
    <location>
        <begin position="152"/>
        <end position="170"/>
    </location>
</feature>
<feature type="transmembrane region" description="Helical" evidence="1">
    <location>
        <begin position="182"/>
        <end position="199"/>
    </location>
</feature>
<evidence type="ECO:0000313" key="4">
    <source>
        <dbReference type="Proteomes" id="UP000000503"/>
    </source>
</evidence>
<keyword evidence="4" id="KW-1185">Reference proteome</keyword>
<dbReference type="eggNOG" id="COG0671">
    <property type="taxonomic scope" value="Bacteria"/>
</dbReference>
<dbReference type="STRING" id="744872.Spica_2094"/>
<dbReference type="RefSeq" id="WP_013969507.1">
    <property type="nucleotide sequence ID" value="NC_015732.1"/>
</dbReference>
<feature type="transmembrane region" description="Helical" evidence="1">
    <location>
        <begin position="242"/>
        <end position="260"/>
    </location>
</feature>